<evidence type="ECO:0000313" key="1">
    <source>
        <dbReference type="EMBL" id="EMD16248.1"/>
    </source>
</evidence>
<name>M2NDF4_9FIRM</name>
<gene>
    <name evidence="1" type="ORF">HMPREF9943_01651</name>
</gene>
<proteinExistence type="predicted"/>
<dbReference type="AlphaFoldDB" id="M2NDF4"/>
<comment type="caution">
    <text evidence="1">The sequence shown here is derived from an EMBL/GenBank/DDBJ whole genome shotgun (WGS) entry which is preliminary data.</text>
</comment>
<dbReference type="Proteomes" id="UP000011758">
    <property type="component" value="Unassembled WGS sequence"/>
</dbReference>
<dbReference type="eggNOG" id="COG0366">
    <property type="taxonomic scope" value="Bacteria"/>
</dbReference>
<dbReference type="Gene3D" id="2.60.40.1180">
    <property type="entry name" value="Golgi alpha-mannosidase II"/>
    <property type="match status" value="1"/>
</dbReference>
<dbReference type="InterPro" id="IPR013780">
    <property type="entry name" value="Glyco_hydro_b"/>
</dbReference>
<accession>M2NDF4</accession>
<dbReference type="BioCyc" id="ECAT999415-HMP:GTTI-1712-MONOMER"/>
<reference evidence="1 2" key="1">
    <citation type="submission" date="2013-02" db="EMBL/GenBank/DDBJ databases">
        <title>The Genome Sequence of Lactobacillus catenaformis F0143.</title>
        <authorList>
            <consortium name="The Broad Institute Genome Sequencing Platform"/>
            <person name="Earl A."/>
            <person name="Ward D."/>
            <person name="Feldgarden M."/>
            <person name="Gevers D."/>
            <person name="Izard J."/>
            <person name="Blanton J.M."/>
            <person name="Mathney J."/>
            <person name="Dewhirst F.E."/>
            <person name="Young S.K."/>
            <person name="Zeng Q."/>
            <person name="Gargeya S."/>
            <person name="Fitzgerald M."/>
            <person name="Haas B."/>
            <person name="Abouelleil A."/>
            <person name="Alvarado L."/>
            <person name="Arachchi H.M."/>
            <person name="Berlin A."/>
            <person name="Chapman S.B."/>
            <person name="Gearin G."/>
            <person name="Goldberg J."/>
            <person name="Griggs A."/>
            <person name="Gujja S."/>
            <person name="Hansen M."/>
            <person name="Heiman D."/>
            <person name="Howarth C."/>
            <person name="Larimer J."/>
            <person name="Lui A."/>
            <person name="MacDonald P.J.P."/>
            <person name="McCowen C."/>
            <person name="Montmayeur A."/>
            <person name="Murphy C."/>
            <person name="Neiman D."/>
            <person name="Pearson M."/>
            <person name="Priest M."/>
            <person name="Roberts A."/>
            <person name="Saif S."/>
            <person name="Shea T."/>
            <person name="Sisk P."/>
            <person name="Stolte C."/>
            <person name="Sykes S."/>
            <person name="Wortman J."/>
            <person name="Nusbaum C."/>
            <person name="Birren B."/>
        </authorList>
    </citation>
    <scope>NUCLEOTIDE SEQUENCE [LARGE SCALE GENOMIC DNA]</scope>
    <source>
        <strain evidence="1 2">OT 569</strain>
    </source>
</reference>
<dbReference type="EMBL" id="AGEJ01000024">
    <property type="protein sequence ID" value="EMD16248.1"/>
    <property type="molecule type" value="Genomic_DNA"/>
</dbReference>
<evidence type="ECO:0000313" key="2">
    <source>
        <dbReference type="Proteomes" id="UP000011758"/>
    </source>
</evidence>
<protein>
    <submittedName>
        <fullName evidence="1">Uncharacterized protein</fullName>
    </submittedName>
</protein>
<keyword evidence="2" id="KW-1185">Reference proteome</keyword>
<dbReference type="STRING" id="999415.HMPREF9943_01651"/>
<dbReference type="SUPFAM" id="SSF51011">
    <property type="entry name" value="Glycosyl hydrolase domain"/>
    <property type="match status" value="1"/>
</dbReference>
<dbReference type="RefSeq" id="WP_004803957.1">
    <property type="nucleotide sequence ID" value="NZ_KB446649.1"/>
</dbReference>
<organism evidence="1 2">
    <name type="scientific">Eggerthia catenaformis OT 569 = DSM 20559</name>
    <dbReference type="NCBI Taxonomy" id="999415"/>
    <lineage>
        <taxon>Bacteria</taxon>
        <taxon>Bacillati</taxon>
        <taxon>Bacillota</taxon>
        <taxon>Erysipelotrichia</taxon>
        <taxon>Erysipelotrichales</taxon>
        <taxon>Coprobacillaceae</taxon>
        <taxon>Eggerthia</taxon>
    </lineage>
</organism>
<sequence>MAGERHDYFDHPDLIGWSYEGENNDGFVVIMTNAAGGTKIMYAGKQYSGQLFTDGNHDILINEDGSGEFICDDGKLNIYKVKETV</sequence>